<comment type="pathway">
    <text evidence="1">Cell wall biogenesis; cell wall polysaccharide biosynthesis.</text>
</comment>
<organism evidence="5 6">
    <name type="scientific">Ethanoligenens harbinense (strain DSM 18485 / JCM 12961 / CGMCC 1.5033 / YUAN-3)</name>
    <dbReference type="NCBI Taxonomy" id="663278"/>
    <lineage>
        <taxon>Bacteria</taxon>
        <taxon>Bacillati</taxon>
        <taxon>Bacillota</taxon>
        <taxon>Clostridia</taxon>
        <taxon>Eubacteriales</taxon>
        <taxon>Oscillospiraceae</taxon>
        <taxon>Ethanoligenens</taxon>
    </lineage>
</organism>
<dbReference type="Gene3D" id="3.90.550.10">
    <property type="entry name" value="Spore Coat Polysaccharide Biosynthesis Protein SpsA, Chain A"/>
    <property type="match status" value="1"/>
</dbReference>
<sequence length="264" mass="30451">METFDYVFVVLVYRNPHDLRGFLASLARVEGSRKVIVVNSFYDQPTRDETAAVCEEHGCDFLNVENRGYGAGNNAGIRFARAHYRFAFLVISNPDIEIQALPATVLEQKGRTVLLGPLVRTENGKRQNPYMPAHSALRERLMCFYTRHSRSMAPFWAAVALNKTHRILFNVLFGRRERRVYALHGSFLLFSEPALQKLGLPFDERMFLFREEDHLARRARGLGIPMRYTPGIRVLHHEDGSVRFLSAQTRRYALDSLRIYFGLQ</sequence>
<dbReference type="InterPro" id="IPR029044">
    <property type="entry name" value="Nucleotide-diphossugar_trans"/>
</dbReference>
<reference evidence="5 6" key="1">
    <citation type="submission" date="2010-12" db="EMBL/GenBank/DDBJ databases">
        <title>Complete sequence of Ethanoligenens harbinense YUAN-3.</title>
        <authorList>
            <person name="Lucas S."/>
            <person name="Copeland A."/>
            <person name="Lapidus A."/>
            <person name="Cheng J.-F."/>
            <person name="Bruce D."/>
            <person name="Goodwin L."/>
            <person name="Pitluck S."/>
            <person name="Chertkov O."/>
            <person name="Misra M."/>
            <person name="Detter J.C."/>
            <person name="Han C."/>
            <person name="Tapia R."/>
            <person name="Land M."/>
            <person name="Hauser L."/>
            <person name="Jeffries C."/>
            <person name="Kyrpides N."/>
            <person name="Ivanova N."/>
            <person name="Mikhailova N."/>
            <person name="Wang A."/>
            <person name="Mouttaki H."/>
            <person name="He Z."/>
            <person name="Zhou J."/>
            <person name="Hemme C.L."/>
            <person name="Woyke T."/>
        </authorList>
    </citation>
    <scope>NUCLEOTIDE SEQUENCE [LARGE SCALE GENOMIC DNA]</scope>
    <source>
        <strain evidence="6">DSM 18485 / JCM 12961 / CGMCC 1.5033 / YUAN-3</strain>
    </source>
</reference>
<dbReference type="RefSeq" id="WP_013484417.1">
    <property type="nucleotide sequence ID" value="NC_014828.1"/>
</dbReference>
<keyword evidence="4" id="KW-0808">Transferase</keyword>
<keyword evidence="6" id="KW-1185">Reference proteome</keyword>
<evidence type="ECO:0000256" key="2">
    <source>
        <dbReference type="ARBA" id="ARBA00006739"/>
    </source>
</evidence>
<dbReference type="SUPFAM" id="SSF53448">
    <property type="entry name" value="Nucleotide-diphospho-sugar transferases"/>
    <property type="match status" value="1"/>
</dbReference>
<dbReference type="HOGENOM" id="CLU_023845_6_1_9"/>
<dbReference type="Proteomes" id="UP000001551">
    <property type="component" value="Chromosome"/>
</dbReference>
<dbReference type="AlphaFoldDB" id="E6U8X2"/>
<name>E6U8X2_ETHHY</name>
<evidence type="ECO:0008006" key="7">
    <source>
        <dbReference type="Google" id="ProtNLM"/>
    </source>
</evidence>
<dbReference type="KEGG" id="eha:Ethha_0451"/>
<dbReference type="PANTHER" id="PTHR43179:SF12">
    <property type="entry name" value="GALACTOFURANOSYLTRANSFERASE GLFT2"/>
    <property type="match status" value="1"/>
</dbReference>
<dbReference type="STRING" id="663278.Ethha_0451"/>
<evidence type="ECO:0000313" key="6">
    <source>
        <dbReference type="Proteomes" id="UP000001551"/>
    </source>
</evidence>
<evidence type="ECO:0000256" key="4">
    <source>
        <dbReference type="ARBA" id="ARBA00022679"/>
    </source>
</evidence>
<comment type="similarity">
    <text evidence="2">Belongs to the glycosyltransferase 2 family.</text>
</comment>
<evidence type="ECO:0000313" key="5">
    <source>
        <dbReference type="EMBL" id="ADU26036.1"/>
    </source>
</evidence>
<proteinExistence type="inferred from homology"/>
<evidence type="ECO:0000256" key="1">
    <source>
        <dbReference type="ARBA" id="ARBA00004776"/>
    </source>
</evidence>
<protein>
    <recommendedName>
        <fullName evidence="7">Glycosyl transferase family 2</fullName>
    </recommendedName>
</protein>
<keyword evidence="3" id="KW-0328">Glycosyltransferase</keyword>
<evidence type="ECO:0000256" key="3">
    <source>
        <dbReference type="ARBA" id="ARBA00022676"/>
    </source>
</evidence>
<dbReference type="GO" id="GO:0016757">
    <property type="term" value="F:glycosyltransferase activity"/>
    <property type="evidence" value="ECO:0007669"/>
    <property type="project" value="UniProtKB-KW"/>
</dbReference>
<dbReference type="eggNOG" id="COG1216">
    <property type="taxonomic scope" value="Bacteria"/>
</dbReference>
<dbReference type="EMBL" id="CP002400">
    <property type="protein sequence ID" value="ADU26036.1"/>
    <property type="molecule type" value="Genomic_DNA"/>
</dbReference>
<gene>
    <name evidence="5" type="ordered locus">Ethha_0451</name>
</gene>
<dbReference type="PANTHER" id="PTHR43179">
    <property type="entry name" value="RHAMNOSYLTRANSFERASE WBBL"/>
    <property type="match status" value="1"/>
</dbReference>
<accession>E6U8X2</accession>